<dbReference type="AlphaFoldDB" id="H8KX74"/>
<dbReference type="eggNOG" id="ENOG502Z84S">
    <property type="taxonomic scope" value="Bacteria"/>
</dbReference>
<dbReference type="HOGENOM" id="CLU_057511_1_0_10"/>
<dbReference type="STRING" id="929556.Solca_3396"/>
<dbReference type="OrthoDB" id="127805at2"/>
<gene>
    <name evidence="1" type="ordered locus">Solca_3396</name>
</gene>
<accession>H8KX74</accession>
<name>H8KX74_SOLCM</name>
<organism evidence="1 2">
    <name type="scientific">Solitalea canadensis (strain ATCC 29591 / DSM 3403 / JCM 21819 / LMG 8368 / NBRC 15130 / NCIMB 12057 / USAM 9D)</name>
    <name type="common">Flexibacter canadensis</name>
    <dbReference type="NCBI Taxonomy" id="929556"/>
    <lineage>
        <taxon>Bacteria</taxon>
        <taxon>Pseudomonadati</taxon>
        <taxon>Bacteroidota</taxon>
        <taxon>Sphingobacteriia</taxon>
        <taxon>Sphingobacteriales</taxon>
        <taxon>Sphingobacteriaceae</taxon>
        <taxon>Solitalea</taxon>
    </lineage>
</organism>
<evidence type="ECO:0008006" key="3">
    <source>
        <dbReference type="Google" id="ProtNLM"/>
    </source>
</evidence>
<dbReference type="KEGG" id="scn:Solca_3396"/>
<dbReference type="EMBL" id="CP003349">
    <property type="protein sequence ID" value="AFD08403.1"/>
    <property type="molecule type" value="Genomic_DNA"/>
</dbReference>
<evidence type="ECO:0000313" key="2">
    <source>
        <dbReference type="Proteomes" id="UP000007590"/>
    </source>
</evidence>
<reference evidence="1" key="1">
    <citation type="submission" date="2012-02" db="EMBL/GenBank/DDBJ databases">
        <title>The complete genome of Solitalea canadensis DSM 3403.</title>
        <authorList>
            <consortium name="US DOE Joint Genome Institute (JGI-PGF)"/>
            <person name="Lucas S."/>
            <person name="Copeland A."/>
            <person name="Lapidus A."/>
            <person name="Glavina del Rio T."/>
            <person name="Dalin E."/>
            <person name="Tice H."/>
            <person name="Bruce D."/>
            <person name="Goodwin L."/>
            <person name="Pitluck S."/>
            <person name="Peters L."/>
            <person name="Ovchinnikova G."/>
            <person name="Lu M."/>
            <person name="Kyrpides N."/>
            <person name="Mavromatis K."/>
            <person name="Ivanova N."/>
            <person name="Brettin T."/>
            <person name="Detter J.C."/>
            <person name="Han C."/>
            <person name="Larimer F."/>
            <person name="Land M."/>
            <person name="Hauser L."/>
            <person name="Markowitz V."/>
            <person name="Cheng J.-F."/>
            <person name="Hugenholtz P."/>
            <person name="Woyke T."/>
            <person name="Wu D."/>
            <person name="Spring S."/>
            <person name="Schroeder M."/>
            <person name="Kopitz M."/>
            <person name="Brambilla E."/>
            <person name="Klenk H.-P."/>
            <person name="Eisen J.A."/>
        </authorList>
    </citation>
    <scope>NUCLEOTIDE SEQUENCE</scope>
    <source>
        <strain evidence="1">DSM 3403</strain>
    </source>
</reference>
<protein>
    <recommendedName>
        <fullName evidence="3">DUF1835 domain-containing protein</fullName>
    </recommendedName>
</protein>
<keyword evidence="2" id="KW-1185">Reference proteome</keyword>
<dbReference type="RefSeq" id="WP_014681626.1">
    <property type="nucleotide sequence ID" value="NC_017770.1"/>
</dbReference>
<dbReference type="Proteomes" id="UP000007590">
    <property type="component" value="Chromosome"/>
</dbReference>
<sequence>MILHVLNGDALLPNFKRCSFLGDVMIWRECLVEGPVSAKTDEEFWEQRSNYICETYQVTNEEYHHQVIEKLYKIENPARYSEINLWFEFDLFCQANLFFILQRLAKHTLNHTTIYWVQPEQQSVNEYFSGFGNTNNQQLRTYFSNRLLLTSTDLGFGTQVWEAYAQNKKNLLHELTSNPPPNFHFFAEVFRAHLQRSNDDESSANRIEKRLLEAIKNGVDSEIDLLHRFWETESIYGLGDLQVVNYINNLQQKNWIDGLELTSEGEIALNKAF</sequence>
<evidence type="ECO:0000313" key="1">
    <source>
        <dbReference type="EMBL" id="AFD08403.1"/>
    </source>
</evidence>
<proteinExistence type="predicted"/>